<dbReference type="InterPro" id="IPR038727">
    <property type="entry name" value="NadR/Ttd14_AAA_dom"/>
</dbReference>
<name>A0A929MMS2_ABIDE</name>
<feature type="domain" description="NadR/Ttd14 AAA" evidence="1">
    <location>
        <begin position="9"/>
        <end position="150"/>
    </location>
</feature>
<dbReference type="InterPro" id="IPR027417">
    <property type="entry name" value="P-loop_NTPase"/>
</dbReference>
<dbReference type="AlphaFoldDB" id="A0A929MMS2"/>
<evidence type="ECO:0000259" key="1">
    <source>
        <dbReference type="Pfam" id="PF13521"/>
    </source>
</evidence>
<accession>A0A929MMS2</accession>
<dbReference type="SUPFAM" id="SSF52540">
    <property type="entry name" value="P-loop containing nucleoside triphosphate hydrolases"/>
    <property type="match status" value="1"/>
</dbReference>
<dbReference type="Gene3D" id="3.40.50.300">
    <property type="entry name" value="P-loop containing nucleotide triphosphate hydrolases"/>
    <property type="match status" value="1"/>
</dbReference>
<organism evidence="2 3">
    <name type="scientific">Abiotrophia defectiva</name>
    <name type="common">Streptococcus defectivus</name>
    <dbReference type="NCBI Taxonomy" id="46125"/>
    <lineage>
        <taxon>Bacteria</taxon>
        <taxon>Bacillati</taxon>
        <taxon>Bacillota</taxon>
        <taxon>Bacilli</taxon>
        <taxon>Lactobacillales</taxon>
        <taxon>Aerococcaceae</taxon>
        <taxon>Abiotrophia</taxon>
    </lineage>
</organism>
<evidence type="ECO:0000313" key="2">
    <source>
        <dbReference type="EMBL" id="MBF0934092.1"/>
    </source>
</evidence>
<dbReference type="Proteomes" id="UP000757900">
    <property type="component" value="Unassembled WGS sequence"/>
</dbReference>
<dbReference type="Pfam" id="PF13521">
    <property type="entry name" value="AAA_28"/>
    <property type="match status" value="1"/>
</dbReference>
<gene>
    <name evidence="2" type="ORF">HXK00_00430</name>
</gene>
<sequence>MVINKTEFVAIAGAHSVGKTTILKQVKYDLEKVFGYRVGVLDSSMRLISSLERVKKNSSFTRQSLGALHYISDLYFELANGHNEIVLCDRSIYDFMAYSKLYLKPGELSDFYKLVGFKEEDWMYSYLYFKRPDYSIPVEQDGVRPGAEEQKLIDGLIASIIPSNAKELPLSLSESVDVIVDDVIHKNF</sequence>
<comment type="caution">
    <text evidence="2">The sequence shown here is derived from an EMBL/GenBank/DDBJ whole genome shotgun (WGS) entry which is preliminary data.</text>
</comment>
<evidence type="ECO:0000313" key="3">
    <source>
        <dbReference type="Proteomes" id="UP000757900"/>
    </source>
</evidence>
<protein>
    <submittedName>
        <fullName evidence="2">AAA family ATPase</fullName>
    </submittedName>
</protein>
<dbReference type="EMBL" id="JABZFV010000001">
    <property type="protein sequence ID" value="MBF0934092.1"/>
    <property type="molecule type" value="Genomic_DNA"/>
</dbReference>
<reference evidence="2" key="1">
    <citation type="submission" date="2020-04" db="EMBL/GenBank/DDBJ databases">
        <title>Deep metagenomics examines the oral microbiome during advanced dental caries in children, revealing novel taxa and co-occurrences with host molecules.</title>
        <authorList>
            <person name="Baker J.L."/>
            <person name="Morton J.T."/>
            <person name="Dinis M."/>
            <person name="Alvarez R."/>
            <person name="Tran N.C."/>
            <person name="Knight R."/>
            <person name="Edlund A."/>
        </authorList>
    </citation>
    <scope>NUCLEOTIDE SEQUENCE</scope>
    <source>
        <strain evidence="2">JCVI_23_bin.16</strain>
    </source>
</reference>
<proteinExistence type="predicted"/>